<keyword evidence="2" id="KW-1185">Reference proteome</keyword>
<evidence type="ECO:0000313" key="1">
    <source>
        <dbReference type="EMBL" id="KAK6782376.1"/>
    </source>
</evidence>
<name>A0AAN8TEP8_SOLBU</name>
<reference evidence="1 2" key="1">
    <citation type="submission" date="2024-02" db="EMBL/GenBank/DDBJ databases">
        <title>de novo genome assembly of Solanum bulbocastanum strain 11H21.</title>
        <authorList>
            <person name="Hosaka A.J."/>
        </authorList>
    </citation>
    <scope>NUCLEOTIDE SEQUENCE [LARGE SCALE GENOMIC DNA]</scope>
    <source>
        <tissue evidence="1">Young leaves</tissue>
    </source>
</reference>
<proteinExistence type="predicted"/>
<dbReference type="EMBL" id="JBANQN010000008">
    <property type="protein sequence ID" value="KAK6782376.1"/>
    <property type="molecule type" value="Genomic_DNA"/>
</dbReference>
<dbReference type="Proteomes" id="UP001371456">
    <property type="component" value="Unassembled WGS sequence"/>
</dbReference>
<organism evidence="1 2">
    <name type="scientific">Solanum bulbocastanum</name>
    <name type="common">Wild potato</name>
    <dbReference type="NCBI Taxonomy" id="147425"/>
    <lineage>
        <taxon>Eukaryota</taxon>
        <taxon>Viridiplantae</taxon>
        <taxon>Streptophyta</taxon>
        <taxon>Embryophyta</taxon>
        <taxon>Tracheophyta</taxon>
        <taxon>Spermatophyta</taxon>
        <taxon>Magnoliopsida</taxon>
        <taxon>eudicotyledons</taxon>
        <taxon>Gunneridae</taxon>
        <taxon>Pentapetalae</taxon>
        <taxon>asterids</taxon>
        <taxon>lamiids</taxon>
        <taxon>Solanales</taxon>
        <taxon>Solanaceae</taxon>
        <taxon>Solanoideae</taxon>
        <taxon>Solaneae</taxon>
        <taxon>Solanum</taxon>
    </lineage>
</organism>
<accession>A0AAN8TEP8</accession>
<comment type="caution">
    <text evidence="1">The sequence shown here is derived from an EMBL/GenBank/DDBJ whole genome shotgun (WGS) entry which is preliminary data.</text>
</comment>
<evidence type="ECO:0000313" key="2">
    <source>
        <dbReference type="Proteomes" id="UP001371456"/>
    </source>
</evidence>
<gene>
    <name evidence="1" type="ORF">RDI58_020172</name>
</gene>
<sequence>MHEEDCQLQEVRCKHEFVLPLLTSWTPINLG</sequence>
<protein>
    <submittedName>
        <fullName evidence="1">Uncharacterized protein</fullName>
    </submittedName>
</protein>
<dbReference type="AlphaFoldDB" id="A0AAN8TEP8"/>